<protein>
    <submittedName>
        <fullName evidence="2">Uncharacterized protein</fullName>
    </submittedName>
</protein>
<accession>A0A2G1WKP5</accession>
<evidence type="ECO:0000313" key="2">
    <source>
        <dbReference type="EMBL" id="PHQ39557.1"/>
    </source>
</evidence>
<reference evidence="2 3" key="1">
    <citation type="journal article" date="2014" name="Front. Microbiol.">
        <title>Population and genomic analysis of the genus Halorubrum.</title>
        <authorList>
            <person name="Fullmer M.S."/>
            <person name="Soucy S.M."/>
            <person name="Swithers K.S."/>
            <person name="Makkay A.M."/>
            <person name="Wheeler R."/>
            <person name="Ventosa A."/>
            <person name="Gogarten J.P."/>
            <person name="Papke R.T."/>
        </authorList>
    </citation>
    <scope>NUCLEOTIDE SEQUENCE [LARGE SCALE GENOMIC DNA]</scope>
    <source>
        <strain evidence="2 3">C49</strain>
    </source>
</reference>
<organism evidence="2 3">
    <name type="scientific">Halorubrum persicum</name>
    <dbReference type="NCBI Taxonomy" id="1383844"/>
    <lineage>
        <taxon>Archaea</taxon>
        <taxon>Methanobacteriati</taxon>
        <taxon>Methanobacteriota</taxon>
        <taxon>Stenosarchaea group</taxon>
        <taxon>Halobacteria</taxon>
        <taxon>Halobacteriales</taxon>
        <taxon>Haloferacaceae</taxon>
        <taxon>Halorubrum</taxon>
    </lineage>
</organism>
<gene>
    <name evidence="2" type="ORF">DJ69_05780</name>
</gene>
<dbReference type="AlphaFoldDB" id="A0A2G1WKP5"/>
<keyword evidence="3" id="KW-1185">Reference proteome</keyword>
<evidence type="ECO:0000256" key="1">
    <source>
        <dbReference type="SAM" id="Phobius"/>
    </source>
</evidence>
<dbReference type="SUPFAM" id="SSF54909">
    <property type="entry name" value="Dimeric alpha+beta barrel"/>
    <property type="match status" value="1"/>
</dbReference>
<feature type="transmembrane region" description="Helical" evidence="1">
    <location>
        <begin position="185"/>
        <end position="203"/>
    </location>
</feature>
<name>A0A2G1WKP5_9EURY</name>
<dbReference type="EMBL" id="NHOA01000036">
    <property type="protein sequence ID" value="PHQ39557.1"/>
    <property type="molecule type" value="Genomic_DNA"/>
</dbReference>
<dbReference type="OrthoDB" id="327172at2157"/>
<sequence>MNLRDGATLGRAALRSVSYLLRGDIEFPEGRLQDTVETADGTTFVVYRETVRRSAGSDEAEGGAVLVFRMRVTDPAARGPFRTALFDPLANVATPFFAGLPGFRRKLWLAGEQPGEFLELYEWGSEADARRFVDALRSLIDPVDHAGTVEFDVVPHDSVEEYVESGQAAWREAPPEANRPPRRTAVFTGLAGIGVAIAAGYALRKRLRR</sequence>
<comment type="caution">
    <text evidence="2">The sequence shown here is derived from an EMBL/GenBank/DDBJ whole genome shotgun (WGS) entry which is preliminary data.</text>
</comment>
<keyword evidence="1" id="KW-0812">Transmembrane</keyword>
<dbReference type="RefSeq" id="WP_099254737.1">
    <property type="nucleotide sequence ID" value="NZ_NHOA01000036.1"/>
</dbReference>
<proteinExistence type="predicted"/>
<keyword evidence="1" id="KW-0472">Membrane</keyword>
<dbReference type="Gene3D" id="3.30.70.100">
    <property type="match status" value="1"/>
</dbReference>
<dbReference type="Proteomes" id="UP000222824">
    <property type="component" value="Unassembled WGS sequence"/>
</dbReference>
<keyword evidence="1" id="KW-1133">Transmembrane helix</keyword>
<dbReference type="InterPro" id="IPR011008">
    <property type="entry name" value="Dimeric_a/b-barrel"/>
</dbReference>
<evidence type="ECO:0000313" key="3">
    <source>
        <dbReference type="Proteomes" id="UP000222824"/>
    </source>
</evidence>